<dbReference type="AlphaFoldDB" id="A0A517ME85"/>
<evidence type="ECO:0000313" key="2">
    <source>
        <dbReference type="Proteomes" id="UP000320672"/>
    </source>
</evidence>
<dbReference type="Proteomes" id="UP000320672">
    <property type="component" value="Chromosome"/>
</dbReference>
<dbReference type="SUPFAM" id="SSF55486">
    <property type="entry name" value="Metalloproteases ('zincins'), catalytic domain"/>
    <property type="match status" value="1"/>
</dbReference>
<dbReference type="Gene3D" id="3.40.390.10">
    <property type="entry name" value="Collagenase (Catalytic Domain)"/>
    <property type="match status" value="1"/>
</dbReference>
<dbReference type="InterPro" id="IPR024079">
    <property type="entry name" value="MetalloPept_cat_dom_sf"/>
</dbReference>
<organism evidence="1 2">
    <name type="scientific">Roseimaritima multifibrata</name>
    <dbReference type="NCBI Taxonomy" id="1930274"/>
    <lineage>
        <taxon>Bacteria</taxon>
        <taxon>Pseudomonadati</taxon>
        <taxon>Planctomycetota</taxon>
        <taxon>Planctomycetia</taxon>
        <taxon>Pirellulales</taxon>
        <taxon>Pirellulaceae</taxon>
        <taxon>Roseimaritima</taxon>
    </lineage>
</organism>
<name>A0A517ME85_9BACT</name>
<dbReference type="RefSeq" id="WP_145351394.1">
    <property type="nucleotide sequence ID" value="NZ_CP036262.1"/>
</dbReference>
<proteinExistence type="predicted"/>
<accession>A0A517ME85</accession>
<evidence type="ECO:0008006" key="3">
    <source>
        <dbReference type="Google" id="ProtNLM"/>
    </source>
</evidence>
<keyword evidence="2" id="KW-1185">Reference proteome</keyword>
<reference evidence="1 2" key="1">
    <citation type="submission" date="2019-02" db="EMBL/GenBank/DDBJ databases">
        <title>Deep-cultivation of Planctomycetes and their phenomic and genomic characterization uncovers novel biology.</title>
        <authorList>
            <person name="Wiegand S."/>
            <person name="Jogler M."/>
            <person name="Boedeker C."/>
            <person name="Pinto D."/>
            <person name="Vollmers J."/>
            <person name="Rivas-Marin E."/>
            <person name="Kohn T."/>
            <person name="Peeters S.H."/>
            <person name="Heuer A."/>
            <person name="Rast P."/>
            <person name="Oberbeckmann S."/>
            <person name="Bunk B."/>
            <person name="Jeske O."/>
            <person name="Meyerdierks A."/>
            <person name="Storesund J.E."/>
            <person name="Kallscheuer N."/>
            <person name="Luecker S."/>
            <person name="Lage O.M."/>
            <person name="Pohl T."/>
            <person name="Merkel B.J."/>
            <person name="Hornburger P."/>
            <person name="Mueller R.-W."/>
            <person name="Bruemmer F."/>
            <person name="Labrenz M."/>
            <person name="Spormann A.M."/>
            <person name="Op den Camp H."/>
            <person name="Overmann J."/>
            <person name="Amann R."/>
            <person name="Jetten M.S.M."/>
            <person name="Mascher T."/>
            <person name="Medema M.H."/>
            <person name="Devos D.P."/>
            <person name="Kaster A.-K."/>
            <person name="Ovreas L."/>
            <person name="Rohde M."/>
            <person name="Galperin M.Y."/>
            <person name="Jogler C."/>
        </authorList>
    </citation>
    <scope>NUCLEOTIDE SEQUENCE [LARGE SCALE GENOMIC DNA]</scope>
    <source>
        <strain evidence="1 2">FF011L</strain>
    </source>
</reference>
<sequence>MQARPSLPRLSPLLAGCFLLSVFSARCLGYEPVVRNIEGWTVRIEPRLLEQPELSSKALKALANHLQRVTYILPEERVAELQKMPIWVELENSELGSFQYHPNRNWLLKNGHDPAMAKHVHIPKAADLIRRQTWAKHPYCIMHELAHAYHDQVIGFDSAEIRDLYEQAKAGGTYDDVLLFTGRRVKHYGMNNAKEYFAEATEAYLGVNDFYPFVRAELKAHDPHMHSFLEQTWGK</sequence>
<dbReference type="GO" id="GO:0008237">
    <property type="term" value="F:metallopeptidase activity"/>
    <property type="evidence" value="ECO:0007669"/>
    <property type="project" value="InterPro"/>
</dbReference>
<dbReference type="OrthoDB" id="5702724at2"/>
<evidence type="ECO:0000313" key="1">
    <source>
        <dbReference type="EMBL" id="QDS93200.1"/>
    </source>
</evidence>
<protein>
    <recommendedName>
        <fullName evidence="3">Metallopeptidase</fullName>
    </recommendedName>
</protein>
<gene>
    <name evidence="1" type="ORF">FF011L_19610</name>
</gene>
<dbReference type="KEGG" id="rml:FF011L_19610"/>
<dbReference type="EMBL" id="CP036262">
    <property type="protein sequence ID" value="QDS93200.1"/>
    <property type="molecule type" value="Genomic_DNA"/>
</dbReference>